<evidence type="ECO:0000256" key="6">
    <source>
        <dbReference type="ARBA" id="ARBA00022857"/>
    </source>
</evidence>
<dbReference type="RefSeq" id="WP_085221715.1">
    <property type="nucleotide sequence ID" value="NZ_AP022576.1"/>
</dbReference>
<dbReference type="PRINTS" id="PR00419">
    <property type="entry name" value="ADXRDTASE"/>
</dbReference>
<dbReference type="EMBL" id="LQOV01000008">
    <property type="protein sequence ID" value="ORV54657.1"/>
    <property type="molecule type" value="Genomic_DNA"/>
</dbReference>
<dbReference type="GO" id="GO:0004324">
    <property type="term" value="F:ferredoxin-NADP+ reductase activity"/>
    <property type="evidence" value="ECO:0007669"/>
    <property type="project" value="UniProtKB-EC"/>
</dbReference>
<accession>A0A1X1UCT6</accession>
<dbReference type="SUPFAM" id="SSF51971">
    <property type="entry name" value="Nucleotide-binding domain"/>
    <property type="match status" value="1"/>
</dbReference>
<dbReference type="GO" id="GO:0046872">
    <property type="term" value="F:metal ion binding"/>
    <property type="evidence" value="ECO:0007669"/>
    <property type="project" value="UniProtKB-KW"/>
</dbReference>
<evidence type="ECO:0000313" key="13">
    <source>
        <dbReference type="Proteomes" id="UP000193010"/>
    </source>
</evidence>
<dbReference type="Pfam" id="PF07992">
    <property type="entry name" value="Pyr_redox_2"/>
    <property type="match status" value="1"/>
</dbReference>
<name>A0A1X1UCT6_MYCFL</name>
<keyword evidence="4" id="KW-0479">Metal-binding</keyword>
<evidence type="ECO:0000256" key="1">
    <source>
        <dbReference type="ARBA" id="ARBA00001974"/>
    </source>
</evidence>
<organism evidence="12 13">
    <name type="scientific">Mycobacterium florentinum</name>
    <dbReference type="NCBI Taxonomy" id="292462"/>
    <lineage>
        <taxon>Bacteria</taxon>
        <taxon>Bacillati</taxon>
        <taxon>Actinomycetota</taxon>
        <taxon>Actinomycetes</taxon>
        <taxon>Mycobacteriales</taxon>
        <taxon>Mycobacteriaceae</taxon>
        <taxon>Mycobacterium</taxon>
        <taxon>Mycobacterium simiae complex</taxon>
    </lineage>
</organism>
<dbReference type="PROSITE" id="PS51379">
    <property type="entry name" value="4FE4S_FER_2"/>
    <property type="match status" value="1"/>
</dbReference>
<protein>
    <recommendedName>
        <fullName evidence="2">ferredoxin--NADP(+) reductase</fullName>
        <ecNumber evidence="2">1.18.1.2</ecNumber>
    </recommendedName>
</protein>
<dbReference type="Gene3D" id="3.50.50.60">
    <property type="entry name" value="FAD/NAD(P)-binding domain"/>
    <property type="match status" value="1"/>
</dbReference>
<keyword evidence="8" id="KW-0408">Iron</keyword>
<dbReference type="OrthoDB" id="289202at2"/>
<dbReference type="InterPro" id="IPR017896">
    <property type="entry name" value="4Fe4S_Fe-S-bd"/>
</dbReference>
<dbReference type="InterPro" id="IPR023753">
    <property type="entry name" value="FAD/NAD-binding_dom"/>
</dbReference>
<dbReference type="Pfam" id="PF00037">
    <property type="entry name" value="Fer4"/>
    <property type="match status" value="1"/>
</dbReference>
<evidence type="ECO:0000256" key="4">
    <source>
        <dbReference type="ARBA" id="ARBA00022723"/>
    </source>
</evidence>
<dbReference type="PANTHER" id="PTHR48467">
    <property type="entry name" value="GLUTAMATE SYNTHASE 1 [NADH], CHLOROPLASTIC-LIKE"/>
    <property type="match status" value="1"/>
</dbReference>
<dbReference type="EC" id="1.18.1.2" evidence="2"/>
<dbReference type="AlphaFoldDB" id="A0A1X1UCT6"/>
<dbReference type="PROSITE" id="PS00198">
    <property type="entry name" value="4FE4S_FER_1"/>
    <property type="match status" value="1"/>
</dbReference>
<comment type="catalytic activity">
    <reaction evidence="10">
        <text>2 reduced [2Fe-2S]-[ferredoxin] + NADP(+) + H(+) = 2 oxidized [2Fe-2S]-[ferredoxin] + NADPH</text>
        <dbReference type="Rhea" id="RHEA:20125"/>
        <dbReference type="Rhea" id="RHEA-COMP:10000"/>
        <dbReference type="Rhea" id="RHEA-COMP:10001"/>
        <dbReference type="ChEBI" id="CHEBI:15378"/>
        <dbReference type="ChEBI" id="CHEBI:33737"/>
        <dbReference type="ChEBI" id="CHEBI:33738"/>
        <dbReference type="ChEBI" id="CHEBI:57783"/>
        <dbReference type="ChEBI" id="CHEBI:58349"/>
        <dbReference type="EC" id="1.18.1.2"/>
    </reaction>
</comment>
<comment type="cofactor">
    <cofactor evidence="1">
        <name>FAD</name>
        <dbReference type="ChEBI" id="CHEBI:57692"/>
    </cofactor>
</comment>
<evidence type="ECO:0000256" key="7">
    <source>
        <dbReference type="ARBA" id="ARBA00023002"/>
    </source>
</evidence>
<evidence type="ECO:0000259" key="11">
    <source>
        <dbReference type="PROSITE" id="PS51379"/>
    </source>
</evidence>
<proteinExistence type="predicted"/>
<evidence type="ECO:0000256" key="2">
    <source>
        <dbReference type="ARBA" id="ARBA00013223"/>
    </source>
</evidence>
<evidence type="ECO:0000256" key="3">
    <source>
        <dbReference type="ARBA" id="ARBA00022630"/>
    </source>
</evidence>
<feature type="domain" description="4Fe-4S ferredoxin-type" evidence="11">
    <location>
        <begin position="37"/>
        <end position="66"/>
    </location>
</feature>
<dbReference type="STRING" id="292462.AWC05_17445"/>
<dbReference type="InterPro" id="IPR017900">
    <property type="entry name" value="4Fe4S_Fe_S_CS"/>
</dbReference>
<keyword evidence="3" id="KW-0285">Flavoprotein</keyword>
<dbReference type="InterPro" id="IPR055275">
    <property type="entry name" value="Ferredox_Rdtase"/>
</dbReference>
<dbReference type="InterPro" id="IPR036188">
    <property type="entry name" value="FAD/NAD-bd_sf"/>
</dbReference>
<gene>
    <name evidence="12" type="ORF">AWC05_17445</name>
</gene>
<evidence type="ECO:0000256" key="5">
    <source>
        <dbReference type="ARBA" id="ARBA00022827"/>
    </source>
</evidence>
<keyword evidence="6" id="KW-0521">NADP</keyword>
<dbReference type="Gene3D" id="3.30.70.20">
    <property type="match status" value="1"/>
</dbReference>
<evidence type="ECO:0000313" key="12">
    <source>
        <dbReference type="EMBL" id="ORV54657.1"/>
    </source>
</evidence>
<keyword evidence="9" id="KW-0411">Iron-sulfur</keyword>
<keyword evidence="7" id="KW-0560">Oxidoreductase</keyword>
<reference evidence="12 13" key="1">
    <citation type="submission" date="2016-01" db="EMBL/GenBank/DDBJ databases">
        <title>The new phylogeny of the genus Mycobacterium.</title>
        <authorList>
            <person name="Tarcisio F."/>
            <person name="Conor M."/>
            <person name="Antonella G."/>
            <person name="Elisabetta G."/>
            <person name="Giulia F.S."/>
            <person name="Sara T."/>
            <person name="Anna F."/>
            <person name="Clotilde B."/>
            <person name="Roberto B."/>
            <person name="Veronica D.S."/>
            <person name="Fabio R."/>
            <person name="Monica P."/>
            <person name="Olivier J."/>
            <person name="Enrico T."/>
            <person name="Nicola S."/>
        </authorList>
    </citation>
    <scope>NUCLEOTIDE SEQUENCE [LARGE SCALE GENOMIC DNA]</scope>
    <source>
        <strain evidence="12 13">DSM 44852</strain>
    </source>
</reference>
<dbReference type="Proteomes" id="UP000193010">
    <property type="component" value="Unassembled WGS sequence"/>
</dbReference>
<dbReference type="SUPFAM" id="SSF54862">
    <property type="entry name" value="4Fe-4S ferredoxins"/>
    <property type="match status" value="1"/>
</dbReference>
<sequence length="539" mass="57974">MTFVITQNCCKDASCVPVCPVDCIRPVAGAGELTGTEMLYIDPATCIDCGACAEECPVDAIYYEEELPAEFERFLDINARYFEHTPLTMEVQARGDTHAAVAPGSLRVAIVGAGPSGCYAANALARVGGVEIALFERLPTPFGLVRAGVAPDHQRTKAVVEVFDPALTSRTLRCHLNVAIGRDITHEELLAHHHAVIYAVGASQSRELGIPGEHLPGSHAAADFVGWYNGHPDHAHHGFDLSAQRAVIIGNGNVALDVARVLLTAPDELRQTDIAEHALDSLSDSMIREVQIIARRGPREAAYSVGEFLALGHLPGVDIVIDSDDLEPQPGDDAETAIKLAIAREFAQRPQQPENKRIVFRFLTSPIEVVGDTRTEGLRVTRPGGETDVIAARLILRSVGYRGTPIDGVAFDSNSGVVPNDGGRVLGEDGLPVPGVYVTGWIKRGSRGVIGTNRSCAEQSVRKLWEDFDAGALTRVVGDQDALTSLLAQRVREPVDWQGWCAIDAAERQRGEQVDRPRVKLVDLTDMLAAVMSDSTTAS</sequence>
<comment type="caution">
    <text evidence="12">The sequence shown here is derived from an EMBL/GenBank/DDBJ whole genome shotgun (WGS) entry which is preliminary data.</text>
</comment>
<keyword evidence="13" id="KW-1185">Reference proteome</keyword>
<evidence type="ECO:0000256" key="9">
    <source>
        <dbReference type="ARBA" id="ARBA00023014"/>
    </source>
</evidence>
<dbReference type="GO" id="GO:0051536">
    <property type="term" value="F:iron-sulfur cluster binding"/>
    <property type="evidence" value="ECO:0007669"/>
    <property type="project" value="UniProtKB-KW"/>
</dbReference>
<dbReference type="PANTHER" id="PTHR48467:SF1">
    <property type="entry name" value="GLUTAMATE SYNTHASE 1 [NADH], CHLOROPLASTIC-LIKE"/>
    <property type="match status" value="1"/>
</dbReference>
<evidence type="ECO:0000256" key="8">
    <source>
        <dbReference type="ARBA" id="ARBA00023004"/>
    </source>
</evidence>
<evidence type="ECO:0000256" key="10">
    <source>
        <dbReference type="ARBA" id="ARBA00047776"/>
    </source>
</evidence>
<keyword evidence="5" id="KW-0274">FAD</keyword>
<dbReference type="Gene3D" id="3.40.50.720">
    <property type="entry name" value="NAD(P)-binding Rossmann-like Domain"/>
    <property type="match status" value="1"/>
</dbReference>